<reference evidence="2 3" key="1">
    <citation type="submission" date="2021-02" db="EMBL/GenBank/DDBJ databases">
        <title>Plant Genome Project.</title>
        <authorList>
            <person name="Zhang R.-G."/>
        </authorList>
    </citation>
    <scope>NUCLEOTIDE SEQUENCE [LARGE SCALE GENOMIC DNA]</scope>
    <source>
        <tissue evidence="2">Leaves</tissue>
    </source>
</reference>
<name>A0ABQ8IC04_9ROSI</name>
<accession>A0ABQ8IC04</accession>
<comment type="caution">
    <text evidence="2">The sequence shown here is derived from an EMBL/GenBank/DDBJ whole genome shotgun (WGS) entry which is preliminary data.</text>
</comment>
<proteinExistence type="predicted"/>
<dbReference type="InterPro" id="IPR033121">
    <property type="entry name" value="PEPTIDASE_A1"/>
</dbReference>
<feature type="domain" description="Peptidase A1" evidence="1">
    <location>
        <begin position="164"/>
        <end position="199"/>
    </location>
</feature>
<evidence type="ECO:0000313" key="3">
    <source>
        <dbReference type="Proteomes" id="UP000827721"/>
    </source>
</evidence>
<dbReference type="Proteomes" id="UP000827721">
    <property type="component" value="Unassembled WGS sequence"/>
</dbReference>
<gene>
    <name evidence="2" type="ORF">JRO89_XS03G0240000</name>
</gene>
<organism evidence="2 3">
    <name type="scientific">Xanthoceras sorbifolium</name>
    <dbReference type="NCBI Taxonomy" id="99658"/>
    <lineage>
        <taxon>Eukaryota</taxon>
        <taxon>Viridiplantae</taxon>
        <taxon>Streptophyta</taxon>
        <taxon>Embryophyta</taxon>
        <taxon>Tracheophyta</taxon>
        <taxon>Spermatophyta</taxon>
        <taxon>Magnoliopsida</taxon>
        <taxon>eudicotyledons</taxon>
        <taxon>Gunneridae</taxon>
        <taxon>Pentapetalae</taxon>
        <taxon>rosids</taxon>
        <taxon>malvids</taxon>
        <taxon>Sapindales</taxon>
        <taxon>Sapindaceae</taxon>
        <taxon>Xanthoceroideae</taxon>
        <taxon>Xanthoceras</taxon>
    </lineage>
</organism>
<evidence type="ECO:0000313" key="2">
    <source>
        <dbReference type="EMBL" id="KAH7574013.1"/>
    </source>
</evidence>
<protein>
    <recommendedName>
        <fullName evidence="1">Peptidase A1 domain-containing protein</fullName>
    </recommendedName>
</protein>
<keyword evidence="3" id="KW-1185">Reference proteome</keyword>
<dbReference type="PROSITE" id="PS51767">
    <property type="entry name" value="PEPTIDASE_A1"/>
    <property type="match status" value="1"/>
</dbReference>
<dbReference type="EMBL" id="JAFEMO010000003">
    <property type="protein sequence ID" value="KAH7574013.1"/>
    <property type="molecule type" value="Genomic_DNA"/>
</dbReference>
<sequence length="199" mass="21920">MASALIVNAANSDSPIELQIYTSPRESQPVTPVTVSIPASDTVPLEVMLLKKERVTQRAAILKTFQLSSLFSSSTCNHSTKADESKSTLKVVDKYGPCFQPNQGKINLPSLTNILCLDRPRINSIWYSRIYLNSGSNHRRDMIEMVDSTCIPAKDDRPFDTLSFVVTVGFGTPKKDLSLVFDTASKDLSLVFDTGSDLK</sequence>
<evidence type="ECO:0000259" key="1">
    <source>
        <dbReference type="PROSITE" id="PS51767"/>
    </source>
</evidence>